<name>A0A5N5HN53_9ROSA</name>
<organism evidence="2 3">
    <name type="scientific">Pyrus ussuriensis x Pyrus communis</name>
    <dbReference type="NCBI Taxonomy" id="2448454"/>
    <lineage>
        <taxon>Eukaryota</taxon>
        <taxon>Viridiplantae</taxon>
        <taxon>Streptophyta</taxon>
        <taxon>Embryophyta</taxon>
        <taxon>Tracheophyta</taxon>
        <taxon>Spermatophyta</taxon>
        <taxon>Magnoliopsida</taxon>
        <taxon>eudicotyledons</taxon>
        <taxon>Gunneridae</taxon>
        <taxon>Pentapetalae</taxon>
        <taxon>rosids</taxon>
        <taxon>fabids</taxon>
        <taxon>Rosales</taxon>
        <taxon>Rosaceae</taxon>
        <taxon>Amygdaloideae</taxon>
        <taxon>Maleae</taxon>
        <taxon>Pyrus</taxon>
    </lineage>
</organism>
<feature type="region of interest" description="Disordered" evidence="1">
    <location>
        <begin position="188"/>
        <end position="217"/>
    </location>
</feature>
<dbReference type="PANTHER" id="PTHR47481">
    <property type="match status" value="1"/>
</dbReference>
<evidence type="ECO:0008006" key="4">
    <source>
        <dbReference type="Google" id="ProtNLM"/>
    </source>
</evidence>
<accession>A0A5N5HN53</accession>
<evidence type="ECO:0000313" key="3">
    <source>
        <dbReference type="Proteomes" id="UP000327157"/>
    </source>
</evidence>
<keyword evidence="3" id="KW-1185">Reference proteome</keyword>
<evidence type="ECO:0000313" key="2">
    <source>
        <dbReference type="EMBL" id="KAB2629275.1"/>
    </source>
</evidence>
<dbReference type="Proteomes" id="UP000327157">
    <property type="component" value="Chromosome 8"/>
</dbReference>
<sequence length="217" mass="23553">MPFVDGTSQCPLPFLIDDDGHLTDVINPLFEPWIQQDQMVLSWITSSLSPPVMHVIVKCVSAAEAWTTLQERYAPSSHNHVIQLRGELLNLRRGDLSISDFLDKINNLADQLALSGAPMFDANLIATILNNVGPLYENIVAFIQARETPISYAALEALLLNAERRHLTFPLTEDTSLPSMTAMVANRGRSGGRSGGARGGGRTGFLPRPHGSAAGHS</sequence>
<reference evidence="2 3" key="1">
    <citation type="submission" date="2019-09" db="EMBL/GenBank/DDBJ databases">
        <authorList>
            <person name="Ou C."/>
        </authorList>
    </citation>
    <scope>NUCLEOTIDE SEQUENCE [LARGE SCALE GENOMIC DNA]</scope>
    <source>
        <strain evidence="2">S2</strain>
        <tissue evidence="2">Leaf</tissue>
    </source>
</reference>
<reference evidence="2 3" key="3">
    <citation type="submission" date="2019-11" db="EMBL/GenBank/DDBJ databases">
        <title>A de novo genome assembly of a pear dwarfing rootstock.</title>
        <authorList>
            <person name="Wang F."/>
            <person name="Wang J."/>
            <person name="Li S."/>
            <person name="Zhang Y."/>
            <person name="Fang M."/>
            <person name="Ma L."/>
            <person name="Zhao Y."/>
            <person name="Jiang S."/>
        </authorList>
    </citation>
    <scope>NUCLEOTIDE SEQUENCE [LARGE SCALE GENOMIC DNA]</scope>
    <source>
        <strain evidence="2">S2</strain>
        <tissue evidence="2">Leaf</tissue>
    </source>
</reference>
<dbReference type="EMBL" id="SMOL01000148">
    <property type="protein sequence ID" value="KAB2629275.1"/>
    <property type="molecule type" value="Genomic_DNA"/>
</dbReference>
<protein>
    <recommendedName>
        <fullName evidence="4">Retrotransposon gag domain-containing protein</fullName>
    </recommendedName>
</protein>
<feature type="compositionally biased region" description="Gly residues" evidence="1">
    <location>
        <begin position="189"/>
        <end position="203"/>
    </location>
</feature>
<gene>
    <name evidence="2" type="ORF">D8674_034070</name>
</gene>
<dbReference type="AlphaFoldDB" id="A0A5N5HN53"/>
<comment type="caution">
    <text evidence="2">The sequence shown here is derived from an EMBL/GenBank/DDBJ whole genome shotgun (WGS) entry which is preliminary data.</text>
</comment>
<proteinExistence type="predicted"/>
<reference evidence="3" key="2">
    <citation type="submission" date="2019-10" db="EMBL/GenBank/DDBJ databases">
        <title>A de novo genome assembly of a pear dwarfing rootstock.</title>
        <authorList>
            <person name="Wang F."/>
            <person name="Wang J."/>
            <person name="Li S."/>
            <person name="Zhang Y."/>
            <person name="Fang M."/>
            <person name="Ma L."/>
            <person name="Zhao Y."/>
            <person name="Jiang S."/>
        </authorList>
    </citation>
    <scope>NUCLEOTIDE SEQUENCE [LARGE SCALE GENOMIC DNA]</scope>
</reference>
<dbReference type="PANTHER" id="PTHR47481:SF30">
    <property type="entry name" value="CCHC-TYPE DOMAIN-CONTAINING PROTEIN"/>
    <property type="match status" value="1"/>
</dbReference>
<evidence type="ECO:0000256" key="1">
    <source>
        <dbReference type="SAM" id="MobiDB-lite"/>
    </source>
</evidence>
<dbReference type="Pfam" id="PF14223">
    <property type="entry name" value="Retrotran_gag_2"/>
    <property type="match status" value="1"/>
</dbReference>
<dbReference type="OrthoDB" id="1749636at2759"/>